<evidence type="ECO:0000259" key="1">
    <source>
        <dbReference type="Pfam" id="PF13480"/>
    </source>
</evidence>
<reference evidence="2 3" key="1">
    <citation type="submission" date="2016-10" db="EMBL/GenBank/DDBJ databases">
        <authorList>
            <person name="de Groot N.N."/>
        </authorList>
    </citation>
    <scope>NUCLEOTIDE SEQUENCE [LARGE SCALE GENOMIC DNA]</scope>
    <source>
        <strain evidence="2 3">CGMCC 1.5337</strain>
    </source>
</reference>
<dbReference type="EMBL" id="FOJA01000001">
    <property type="protein sequence ID" value="SEW25121.1"/>
    <property type="molecule type" value="Genomic_DNA"/>
</dbReference>
<evidence type="ECO:0000313" key="2">
    <source>
        <dbReference type="EMBL" id="SEW25121.1"/>
    </source>
</evidence>
<dbReference type="PANTHER" id="PTHR36174">
    <property type="entry name" value="LIPID II:GLYCINE GLYCYLTRANSFERASE"/>
    <property type="match status" value="1"/>
</dbReference>
<dbReference type="Gene3D" id="3.40.630.30">
    <property type="match status" value="1"/>
</dbReference>
<dbReference type="InterPro" id="IPR050644">
    <property type="entry name" value="PG_Glycine_Bridge_Synth"/>
</dbReference>
<sequence>MAAGTPSDDAHGATVLSSIHDVGRNQWNNLVTQSDRGSLFHRHEWLAAVEAGMDHAPRHALVTKDSNPVALAPAFATGLDLPHEAADAVVDALDVTVLLSGEPGYGGPVVSSNEAVNVDRLFDALEAACHDRVLYHRIATHDLGNVRYGQYLSARGYDLSAEVALLVLDIDRSWDAVLAGMDKERRKAVRDARDQDYEVEVRRLGDDLDRTYEAYERNMARVGGNALPESFLAAVADELGDRVRVFTAVVDGEPVGRYVHLLDTEQSVLVHWLSAIPDEACYESMPSELLHAAAIEWGIAAGFDAYSFDKTGAHFDNSIFRFKSKYGADAVPLLHWEKGQSAVVWPLFEAARDRYRARALRDA</sequence>
<dbReference type="InterPro" id="IPR016181">
    <property type="entry name" value="Acyl_CoA_acyltransferase"/>
</dbReference>
<keyword evidence="2" id="KW-0808">Transferase</keyword>
<gene>
    <name evidence="2" type="ORF">SAMN04487945_2508</name>
</gene>
<dbReference type="InterPro" id="IPR038740">
    <property type="entry name" value="BioF2-like_GNAT_dom"/>
</dbReference>
<organism evidence="2 3">
    <name type="scientific">Halobacterium jilantaiense</name>
    <dbReference type="NCBI Taxonomy" id="355548"/>
    <lineage>
        <taxon>Archaea</taxon>
        <taxon>Methanobacteriati</taxon>
        <taxon>Methanobacteriota</taxon>
        <taxon>Stenosarchaea group</taxon>
        <taxon>Halobacteria</taxon>
        <taxon>Halobacteriales</taxon>
        <taxon>Halobacteriaceae</taxon>
        <taxon>Halobacterium</taxon>
    </lineage>
</organism>
<dbReference type="Proteomes" id="UP000198518">
    <property type="component" value="Unassembled WGS sequence"/>
</dbReference>
<dbReference type="STRING" id="355548.SAMN04487945_2508"/>
<name>A0A1I0QEV5_9EURY</name>
<dbReference type="GO" id="GO:0016740">
    <property type="term" value="F:transferase activity"/>
    <property type="evidence" value="ECO:0007669"/>
    <property type="project" value="UniProtKB-KW"/>
</dbReference>
<feature type="domain" description="BioF2-like acetyltransferase" evidence="1">
    <location>
        <begin position="185"/>
        <end position="308"/>
    </location>
</feature>
<dbReference type="AlphaFoldDB" id="A0A1I0QEV5"/>
<evidence type="ECO:0000313" key="3">
    <source>
        <dbReference type="Proteomes" id="UP000198518"/>
    </source>
</evidence>
<proteinExistence type="predicted"/>
<dbReference type="SUPFAM" id="SSF55729">
    <property type="entry name" value="Acyl-CoA N-acyltransferases (Nat)"/>
    <property type="match status" value="1"/>
</dbReference>
<protein>
    <submittedName>
        <fullName evidence="2">Acetyltransferase (GNAT) domain-containing protein</fullName>
    </submittedName>
</protein>
<dbReference type="PANTHER" id="PTHR36174:SF1">
    <property type="entry name" value="LIPID II:GLYCINE GLYCYLTRANSFERASE"/>
    <property type="match status" value="1"/>
</dbReference>
<dbReference type="Pfam" id="PF13480">
    <property type="entry name" value="Acetyltransf_6"/>
    <property type="match status" value="1"/>
</dbReference>
<dbReference type="OrthoDB" id="135106at2157"/>
<keyword evidence="3" id="KW-1185">Reference proteome</keyword>
<accession>A0A1I0QEV5</accession>
<dbReference type="RefSeq" id="WP_089669738.1">
    <property type="nucleotide sequence ID" value="NZ_FOJA01000001.1"/>
</dbReference>